<sequence>MIMCNLVLIFFSTTQEIVREWRSMGEEIMDFENSKKSLVAEREAFNSEKKGLMWRVADAEEKLSQEKQLNADRQKDWVAACERSNHELKTVHDEVVRVKAERAKESQEFDRISAAYKEKEAESFTAQKGNEEAQAWIVELEKTVEEQKAQNKTLELLSQDLVMIASGSLCAAFPCGRKDRYAEGKAAALAKEKDDKFELFKVDCVGNYTANCQEYEFVEFGILKAIDKLARRGVVVETLKKVIEDSDAEAGTGGASSSHQP</sequence>
<name>A0A9K3GZG2_HELAN</name>
<protein>
    <submittedName>
        <fullName evidence="2">Uncharacterized protein</fullName>
    </submittedName>
</protein>
<evidence type="ECO:0000313" key="2">
    <source>
        <dbReference type="EMBL" id="KAF5759219.1"/>
    </source>
</evidence>
<dbReference type="AlphaFoldDB" id="A0A9K3GZG2"/>
<gene>
    <name evidence="2" type="ORF">HanXRQr2_Chr16g0738651</name>
</gene>
<reference evidence="2" key="2">
    <citation type="submission" date="2020-06" db="EMBL/GenBank/DDBJ databases">
        <title>Helianthus annuus Genome sequencing and assembly Release 2.</title>
        <authorList>
            <person name="Gouzy J."/>
            <person name="Langlade N."/>
            <person name="Munos S."/>
        </authorList>
    </citation>
    <scope>NUCLEOTIDE SEQUENCE</scope>
    <source>
        <tissue evidence="2">Leaves</tissue>
    </source>
</reference>
<evidence type="ECO:0000313" key="3">
    <source>
        <dbReference type="Proteomes" id="UP000215914"/>
    </source>
</evidence>
<feature type="coiled-coil region" evidence="1">
    <location>
        <begin position="130"/>
        <end position="157"/>
    </location>
</feature>
<comment type="caution">
    <text evidence="2">The sequence shown here is derived from an EMBL/GenBank/DDBJ whole genome shotgun (WGS) entry which is preliminary data.</text>
</comment>
<accession>A0A9K3GZG2</accession>
<dbReference type="Proteomes" id="UP000215914">
    <property type="component" value="Unassembled WGS sequence"/>
</dbReference>
<dbReference type="Gramene" id="mRNA:HanXRQr2_Chr16g0738651">
    <property type="protein sequence ID" value="mRNA:HanXRQr2_Chr16g0738651"/>
    <property type="gene ID" value="HanXRQr2_Chr16g0738651"/>
</dbReference>
<reference evidence="2" key="1">
    <citation type="journal article" date="2017" name="Nature">
        <title>The sunflower genome provides insights into oil metabolism, flowering and Asterid evolution.</title>
        <authorList>
            <person name="Badouin H."/>
            <person name="Gouzy J."/>
            <person name="Grassa C.J."/>
            <person name="Murat F."/>
            <person name="Staton S.E."/>
            <person name="Cottret L."/>
            <person name="Lelandais-Briere C."/>
            <person name="Owens G.L."/>
            <person name="Carrere S."/>
            <person name="Mayjonade B."/>
            <person name="Legrand L."/>
            <person name="Gill N."/>
            <person name="Kane N.C."/>
            <person name="Bowers J.E."/>
            <person name="Hubner S."/>
            <person name="Bellec A."/>
            <person name="Berard A."/>
            <person name="Berges H."/>
            <person name="Blanchet N."/>
            <person name="Boniface M.C."/>
            <person name="Brunel D."/>
            <person name="Catrice O."/>
            <person name="Chaidir N."/>
            <person name="Claudel C."/>
            <person name="Donnadieu C."/>
            <person name="Faraut T."/>
            <person name="Fievet G."/>
            <person name="Helmstetter N."/>
            <person name="King M."/>
            <person name="Knapp S.J."/>
            <person name="Lai Z."/>
            <person name="Le Paslier M.C."/>
            <person name="Lippi Y."/>
            <person name="Lorenzon L."/>
            <person name="Mandel J.R."/>
            <person name="Marage G."/>
            <person name="Marchand G."/>
            <person name="Marquand E."/>
            <person name="Bret-Mestries E."/>
            <person name="Morien E."/>
            <person name="Nambeesan S."/>
            <person name="Nguyen T."/>
            <person name="Pegot-Espagnet P."/>
            <person name="Pouilly N."/>
            <person name="Raftis F."/>
            <person name="Sallet E."/>
            <person name="Schiex T."/>
            <person name="Thomas J."/>
            <person name="Vandecasteele C."/>
            <person name="Vares D."/>
            <person name="Vear F."/>
            <person name="Vautrin S."/>
            <person name="Crespi M."/>
            <person name="Mangin B."/>
            <person name="Burke J.M."/>
            <person name="Salse J."/>
            <person name="Munos S."/>
            <person name="Vincourt P."/>
            <person name="Rieseberg L.H."/>
            <person name="Langlade N.B."/>
        </authorList>
    </citation>
    <scope>NUCLEOTIDE SEQUENCE</scope>
    <source>
        <tissue evidence="2">Leaves</tissue>
    </source>
</reference>
<keyword evidence="1" id="KW-0175">Coiled coil</keyword>
<evidence type="ECO:0000256" key="1">
    <source>
        <dbReference type="SAM" id="Coils"/>
    </source>
</evidence>
<keyword evidence="3" id="KW-1185">Reference proteome</keyword>
<dbReference type="EMBL" id="MNCJ02000331">
    <property type="protein sequence ID" value="KAF5759219.1"/>
    <property type="molecule type" value="Genomic_DNA"/>
</dbReference>
<proteinExistence type="predicted"/>
<organism evidence="2 3">
    <name type="scientific">Helianthus annuus</name>
    <name type="common">Common sunflower</name>
    <dbReference type="NCBI Taxonomy" id="4232"/>
    <lineage>
        <taxon>Eukaryota</taxon>
        <taxon>Viridiplantae</taxon>
        <taxon>Streptophyta</taxon>
        <taxon>Embryophyta</taxon>
        <taxon>Tracheophyta</taxon>
        <taxon>Spermatophyta</taxon>
        <taxon>Magnoliopsida</taxon>
        <taxon>eudicotyledons</taxon>
        <taxon>Gunneridae</taxon>
        <taxon>Pentapetalae</taxon>
        <taxon>asterids</taxon>
        <taxon>campanulids</taxon>
        <taxon>Asterales</taxon>
        <taxon>Asteraceae</taxon>
        <taxon>Asteroideae</taxon>
        <taxon>Heliantheae alliance</taxon>
        <taxon>Heliantheae</taxon>
        <taxon>Helianthus</taxon>
    </lineage>
</organism>